<dbReference type="EC" id="2.7.7.48" evidence="1"/>
<dbReference type="InterPro" id="IPR043502">
    <property type="entry name" value="DNA/RNA_pol_sf"/>
</dbReference>
<dbReference type="KEGG" id="vg:80398100"/>
<comment type="catalytic activity">
    <reaction evidence="8">
        <text>RNA(n) + a ribonucleoside 5'-triphosphate = RNA(n+1) + diphosphate</text>
        <dbReference type="Rhea" id="RHEA:21248"/>
        <dbReference type="Rhea" id="RHEA-COMP:14527"/>
        <dbReference type="Rhea" id="RHEA-COMP:17342"/>
        <dbReference type="ChEBI" id="CHEBI:33019"/>
        <dbReference type="ChEBI" id="CHEBI:61557"/>
        <dbReference type="ChEBI" id="CHEBI:140395"/>
        <dbReference type="EC" id="2.7.7.48"/>
    </reaction>
</comment>
<evidence type="ECO:0000256" key="2">
    <source>
        <dbReference type="ARBA" id="ARBA00022484"/>
    </source>
</evidence>
<dbReference type="Pfam" id="PF03431">
    <property type="entry name" value="RNA_replicase_B"/>
    <property type="match status" value="1"/>
</dbReference>
<dbReference type="GO" id="GO:0003968">
    <property type="term" value="F:RNA-directed RNA polymerase activity"/>
    <property type="evidence" value="ECO:0007669"/>
    <property type="project" value="UniProtKB-KW"/>
</dbReference>
<evidence type="ECO:0000256" key="1">
    <source>
        <dbReference type="ARBA" id="ARBA00012494"/>
    </source>
</evidence>
<evidence type="ECO:0000256" key="7">
    <source>
        <dbReference type="ARBA" id="ARBA00030248"/>
    </source>
</evidence>
<proteinExistence type="predicted"/>
<evidence type="ECO:0000256" key="6">
    <source>
        <dbReference type="ARBA" id="ARBA00022953"/>
    </source>
</evidence>
<organism evidence="11 12">
    <name type="scientific">ssRNA phage SRR6960551_9</name>
    <dbReference type="NCBI Taxonomy" id="2786560"/>
    <lineage>
        <taxon>Viruses</taxon>
        <taxon>Riboviria</taxon>
        <taxon>Orthornavirae</taxon>
        <taxon>Lenarviricota</taxon>
        <taxon>Leviviricetes</taxon>
        <taxon>Norzivirales</taxon>
        <taxon>Fiersviridae</taxon>
        <taxon>Buhdavirus</taxon>
        <taxon>Buhdavirus caenihabitans</taxon>
    </lineage>
</organism>
<keyword evidence="12" id="KW-1185">Reference proteome</keyword>
<keyword evidence="3" id="KW-0808">Transferase</keyword>
<dbReference type="RefSeq" id="YP_010769164.1">
    <property type="nucleotide sequence ID" value="NC_073895.1"/>
</dbReference>
<dbReference type="GO" id="GO:0000166">
    <property type="term" value="F:nucleotide binding"/>
    <property type="evidence" value="ECO:0007669"/>
    <property type="project" value="UniProtKB-KW"/>
</dbReference>
<keyword evidence="5" id="KW-0547">Nucleotide-binding</keyword>
<evidence type="ECO:0000256" key="3">
    <source>
        <dbReference type="ARBA" id="ARBA00022679"/>
    </source>
</evidence>
<dbReference type="GeneID" id="80398100"/>
<evidence type="ECO:0000256" key="8">
    <source>
        <dbReference type="ARBA" id="ARBA00048744"/>
    </source>
</evidence>
<dbReference type="Proteomes" id="UP000679649">
    <property type="component" value="Segment"/>
</dbReference>
<evidence type="ECO:0000259" key="10">
    <source>
        <dbReference type="PROSITE" id="PS50522"/>
    </source>
</evidence>
<evidence type="ECO:0000256" key="9">
    <source>
        <dbReference type="PIRSR" id="PIRSR605093-1"/>
    </source>
</evidence>
<keyword evidence="4" id="KW-0548">Nucleotidyltransferase</keyword>
<comment type="cofactor">
    <cofactor evidence="9">
        <name>Mg(2+)</name>
        <dbReference type="ChEBI" id="CHEBI:18420"/>
    </cofactor>
    <text evidence="9">Binds 2 Mg(2+) per subunit.</text>
</comment>
<evidence type="ECO:0000313" key="12">
    <source>
        <dbReference type="Proteomes" id="UP000679649"/>
    </source>
</evidence>
<reference evidence="11" key="1">
    <citation type="submission" date="2020-09" db="EMBL/GenBank/DDBJ databases">
        <title>Leviviricetes taxonomy.</title>
        <authorList>
            <person name="Stockdale S.R."/>
            <person name="Callanan J."/>
            <person name="Adriaenssens E.M."/>
            <person name="Kuhn J.H."/>
            <person name="Rumnieks J."/>
            <person name="Shkoporov A."/>
            <person name="Draper L.A."/>
            <person name="Ross P."/>
            <person name="Hill C."/>
        </authorList>
    </citation>
    <scope>NUCLEOTIDE SEQUENCE</scope>
</reference>
<dbReference type="PROSITE" id="PS50522">
    <property type="entry name" value="RDRP_PHAGE"/>
    <property type="match status" value="1"/>
</dbReference>
<dbReference type="InterPro" id="IPR007096">
    <property type="entry name" value="RNA-dir_Rpol_cat_phage"/>
</dbReference>
<feature type="domain" description="RdRp catalytic" evidence="10">
    <location>
        <begin position="260"/>
        <end position="390"/>
    </location>
</feature>
<gene>
    <name evidence="11" type="primary">SRR6960551_9_3</name>
</gene>
<protein>
    <recommendedName>
        <fullName evidence="1">RNA-directed RNA polymerase</fullName>
        <ecNumber evidence="1">2.7.7.48</ecNumber>
    </recommendedName>
    <alternativeName>
        <fullName evidence="7">RNA replicase beta chain</fullName>
    </alternativeName>
</protein>
<feature type="binding site" evidence="9">
    <location>
        <position position="358"/>
    </location>
    <ligand>
        <name>Mg(2+)</name>
        <dbReference type="ChEBI" id="CHEBI:18420"/>
        <label>2</label>
    </ligand>
</feature>
<keyword evidence="9" id="KW-0460">Magnesium</keyword>
<accession>A0A8S5KZ78</accession>
<dbReference type="SUPFAM" id="SSF56672">
    <property type="entry name" value="DNA/RNA polymerases"/>
    <property type="match status" value="1"/>
</dbReference>
<dbReference type="GO" id="GO:0046872">
    <property type="term" value="F:metal ion binding"/>
    <property type="evidence" value="ECO:0007669"/>
    <property type="project" value="UniProtKB-KW"/>
</dbReference>
<keyword evidence="9" id="KW-0479">Metal-binding</keyword>
<dbReference type="GO" id="GO:0039694">
    <property type="term" value="P:viral RNA genome replication"/>
    <property type="evidence" value="ECO:0007669"/>
    <property type="project" value="InterPro"/>
</dbReference>
<evidence type="ECO:0000256" key="5">
    <source>
        <dbReference type="ARBA" id="ARBA00022741"/>
    </source>
</evidence>
<dbReference type="InterPro" id="IPR005093">
    <property type="entry name" value="RNArep_beta"/>
</dbReference>
<feature type="binding site" evidence="9">
    <location>
        <position position="275"/>
    </location>
    <ligand>
        <name>Mg(2+)</name>
        <dbReference type="ChEBI" id="CHEBI:18420"/>
        <label>2</label>
    </ligand>
</feature>
<keyword evidence="6" id="KW-0693">Viral RNA replication</keyword>
<keyword evidence="2 11" id="KW-0696">RNA-directed RNA polymerase</keyword>
<sequence length="567" mass="63575">MVHRPAAQAVAQAYYALCKSVNSPRSLGMWLRYKYREHADLARVGLDPNDYLHADDFRNDYLVVEFLSKYKGLDTGIDTKAVALEGFTANENVCALTNRRLVSDANGINRWSAVMATAARKILRLIGHRPSWKVLELCGWGPGATYSLKGEQANLVNKLREEQISITLQALPYLRAVLAFDVHWLKSRGINAVGPASPLDKEFRVVLGGRLLTVPKNAKTDRVICAEPTGNVFLQKGAGAFIRKRLLRVGVDLNDQKINQELARLAEALGLATIDLKAASDTICKELVRELVPPAWYVFLDALRSPFVEVEGKWIRLEKFSSMGNGFTFELESLIFWALTQSLCELRDYQGKVSVYGDDIVAPTECVPELQGLFAFAGFTINKEKTHYASRFRESCGKHYFAGADVTPLYQKEVPETDVESVTLANRLLYHALDRGGSVVLDRTIHNAWDVIQRYTLSNFARVPTGPVVTSSDVSMDAHLMLPDSIPVFDRLGRGVKCIGFSFKSKKLVAKEGLEGEPLGSEHDALYAYWLRFTPPDPFEGRVAVRRRGRYRTRVRYYRETSVTAWA</sequence>
<evidence type="ECO:0000313" key="11">
    <source>
        <dbReference type="EMBL" id="DAD51030.1"/>
    </source>
</evidence>
<name>A0A8S5KZ78_9VIRU</name>
<evidence type="ECO:0000256" key="4">
    <source>
        <dbReference type="ARBA" id="ARBA00022695"/>
    </source>
</evidence>
<feature type="binding site" evidence="9">
    <location>
        <position position="359"/>
    </location>
    <ligand>
        <name>Mg(2+)</name>
        <dbReference type="ChEBI" id="CHEBI:18420"/>
        <label>2</label>
    </ligand>
</feature>
<dbReference type="EMBL" id="BK013697">
    <property type="protein sequence ID" value="DAD51030.1"/>
    <property type="molecule type" value="Genomic_RNA"/>
</dbReference>